<keyword evidence="3" id="KW-1133">Transmembrane helix</keyword>
<dbReference type="Gene3D" id="2.60.40.4100">
    <property type="entry name" value="Zona pellucida, ZP-C domain"/>
    <property type="match status" value="1"/>
</dbReference>
<keyword evidence="4" id="KW-0732">Signal</keyword>
<dbReference type="SMART" id="SM00241">
    <property type="entry name" value="ZP"/>
    <property type="match status" value="1"/>
</dbReference>
<feature type="transmembrane region" description="Helical" evidence="3">
    <location>
        <begin position="885"/>
        <end position="908"/>
    </location>
</feature>
<proteinExistence type="predicted"/>
<sequence length="929" mass="95869">MTKILAALVLCSIAALAHSEGYGYKPSYYYGFLHKHTTTTHSPYVYFKRHTIPYEDLYESTYTDHYVFHTPSPCYGYHCDGGYGGGGGDYGGDYGGGVGVGGGYSSGGSGGGGGYSSGGSGGGGGYGNDISGGYGSQKGYEARLANTGSSNDGYADYGKNSGGYGNTNNNDGGYGTTNNNNNNNDYGSNNNNNNKGYGDNGKSEAYADYGPSGGHGGDNNNNNQGGYGSKDNGGYGDNNNGGYGSSDNSGYGGNKDGGYGGNNDGGYGGNNDGGYGGDKSIQGYSGGYGPGVHAAGGGGGGGGGGYGGGIAGGIGGHGGGIGGDIGHGGGRAGHGGVGGVVGAGYGGGGASQGYEYNYGSGYDDAGGYGGGGYGKGQGRAQSGYGQGISDTGVYGGQHAGQYGGKGRGGHGRAGYGGGGYGGGYGGSQGGYGSGFSDGGYGGGHGVGGGAGNYPVGGAVLDKDQAGAYPQQPFNGQPGQEAYGPQQPGQNAYGPQQPGQNVYGPQPQYQGEFTPQIGGQGQFGPQQQQQQQQPSQFIQPGQDYGRGLITPQQGGQQVGEAVSGQDVVQDISTECDAARRTMRVTVKMANGFQGQVFARGYFGQPRCSSQGYGSNYMQFEMPLDGCGTAETPDQSQLYQQGNPGFTYRNTLIMMGHPGILGSTDRAYTVQCQTGGTVQPVNIVNEVGNTNPPNVFMKVSNGKDPNSTPSEGLTVGETATLSISHKENPTWDVYVTNCYAHDGVGVNKVLLIDEDGCPAHDPEFVSSMQHDRLVNGDVVHYTNFQSFKFPDKNNVYFQCTVEVCRDKCHRSTCTATPSNRRKRDANATEVIENEIEEQKPRSKDTVEEEIEVFRGLTIILPGEQPIPRYWNARYAVQDEMCITKTGFAWGMAIMGGVLIVAIIICVLLCMRTRNESRKHLDAPEHFVMSKA</sequence>
<dbReference type="PANTHER" id="PTHR46560">
    <property type="entry name" value="CYPHER, ISOFORM B"/>
    <property type="match status" value="1"/>
</dbReference>
<dbReference type="RefSeq" id="XP_014673031.1">
    <property type="nucleotide sequence ID" value="XM_014817545.1"/>
</dbReference>
<dbReference type="InterPro" id="IPR042235">
    <property type="entry name" value="ZP-C_dom"/>
</dbReference>
<feature type="region of interest" description="Disordered" evidence="2">
    <location>
        <begin position="168"/>
        <end position="249"/>
    </location>
</feature>
<keyword evidence="3" id="KW-0812">Transmembrane</keyword>
<dbReference type="InterPro" id="IPR055355">
    <property type="entry name" value="ZP-C"/>
</dbReference>
<keyword evidence="3" id="KW-0472">Membrane</keyword>
<keyword evidence="1" id="KW-1015">Disulfide bond</keyword>
<feature type="compositionally biased region" description="Low complexity" evidence="2">
    <location>
        <begin position="522"/>
        <end position="541"/>
    </location>
</feature>
<evidence type="ECO:0000256" key="3">
    <source>
        <dbReference type="SAM" id="Phobius"/>
    </source>
</evidence>
<dbReference type="GeneID" id="106813408"/>
<feature type="domain" description="ZP" evidence="5">
    <location>
        <begin position="573"/>
        <end position="818"/>
    </location>
</feature>
<evidence type="ECO:0000259" key="5">
    <source>
        <dbReference type="PROSITE" id="PS51034"/>
    </source>
</evidence>
<evidence type="ECO:0000313" key="7">
    <source>
        <dbReference type="RefSeq" id="XP_014673031.1"/>
    </source>
</evidence>
<protein>
    <submittedName>
        <fullName evidence="7">Hornerin-like</fullName>
    </submittedName>
</protein>
<dbReference type="PROSITE" id="PS51034">
    <property type="entry name" value="ZP_2"/>
    <property type="match status" value="1"/>
</dbReference>
<dbReference type="InterPro" id="IPR056953">
    <property type="entry name" value="CUT_N"/>
</dbReference>
<feature type="signal peptide" evidence="4">
    <location>
        <begin position="1"/>
        <end position="19"/>
    </location>
</feature>
<evidence type="ECO:0000313" key="6">
    <source>
        <dbReference type="Proteomes" id="UP000695022"/>
    </source>
</evidence>
<dbReference type="Pfam" id="PF00100">
    <property type="entry name" value="Zona_pellucida"/>
    <property type="match status" value="1"/>
</dbReference>
<reference evidence="7" key="1">
    <citation type="submission" date="2025-08" db="UniProtKB">
        <authorList>
            <consortium name="RefSeq"/>
        </authorList>
    </citation>
    <scope>IDENTIFICATION</scope>
</reference>
<evidence type="ECO:0000256" key="2">
    <source>
        <dbReference type="SAM" id="MobiDB-lite"/>
    </source>
</evidence>
<evidence type="ECO:0000256" key="1">
    <source>
        <dbReference type="ARBA" id="ARBA00023157"/>
    </source>
</evidence>
<feature type="compositionally biased region" description="Gly residues" evidence="2">
    <location>
        <begin position="225"/>
        <end position="249"/>
    </location>
</feature>
<feature type="chain" id="PRO_5046293024" evidence="4">
    <location>
        <begin position="20"/>
        <end position="929"/>
    </location>
</feature>
<dbReference type="Pfam" id="PF25057">
    <property type="entry name" value="CUT_N"/>
    <property type="match status" value="1"/>
</dbReference>
<evidence type="ECO:0000256" key="4">
    <source>
        <dbReference type="SAM" id="SignalP"/>
    </source>
</evidence>
<keyword evidence="6" id="KW-1185">Reference proteome</keyword>
<feature type="compositionally biased region" description="Low complexity" evidence="2">
    <location>
        <begin position="168"/>
        <end position="197"/>
    </location>
</feature>
<feature type="compositionally biased region" description="Polar residues" evidence="2">
    <location>
        <begin position="486"/>
        <end position="499"/>
    </location>
</feature>
<dbReference type="PANTHER" id="PTHR46560:SF5">
    <property type="entry name" value="CYPHER, ISOFORM B"/>
    <property type="match status" value="1"/>
</dbReference>
<gene>
    <name evidence="7" type="primary">LOC106813408</name>
</gene>
<feature type="region of interest" description="Disordered" evidence="2">
    <location>
        <begin position="465"/>
        <end position="564"/>
    </location>
</feature>
<organism evidence="6 7">
    <name type="scientific">Priapulus caudatus</name>
    <name type="common">Priapulid worm</name>
    <dbReference type="NCBI Taxonomy" id="37621"/>
    <lineage>
        <taxon>Eukaryota</taxon>
        <taxon>Metazoa</taxon>
        <taxon>Ecdysozoa</taxon>
        <taxon>Scalidophora</taxon>
        <taxon>Priapulida</taxon>
        <taxon>Priapulimorpha</taxon>
        <taxon>Priapulimorphida</taxon>
        <taxon>Priapulidae</taxon>
        <taxon>Priapulus</taxon>
    </lineage>
</organism>
<name>A0ABM1ELG0_PRICU</name>
<accession>A0ABM1ELG0</accession>
<dbReference type="Proteomes" id="UP000695022">
    <property type="component" value="Unplaced"/>
</dbReference>
<dbReference type="InterPro" id="IPR001507">
    <property type="entry name" value="ZP_dom"/>
</dbReference>